<protein>
    <submittedName>
        <fullName evidence="2">Uncharacterized protein</fullName>
    </submittedName>
</protein>
<reference evidence="2" key="1">
    <citation type="submission" date="2015-12" db="EMBL/GenBank/DDBJ databases">
        <title>De novo transcriptome assembly of four potential Pierce s Disease insect vectors from Arizona vineyards.</title>
        <authorList>
            <person name="Tassone E.E."/>
        </authorList>
    </citation>
    <scope>NUCLEOTIDE SEQUENCE</scope>
</reference>
<organism evidence="2">
    <name type="scientific">Clastoptera arizonana</name>
    <name type="common">Arizona spittle bug</name>
    <dbReference type="NCBI Taxonomy" id="38151"/>
    <lineage>
        <taxon>Eukaryota</taxon>
        <taxon>Metazoa</taxon>
        <taxon>Ecdysozoa</taxon>
        <taxon>Arthropoda</taxon>
        <taxon>Hexapoda</taxon>
        <taxon>Insecta</taxon>
        <taxon>Pterygota</taxon>
        <taxon>Neoptera</taxon>
        <taxon>Paraneoptera</taxon>
        <taxon>Hemiptera</taxon>
        <taxon>Auchenorrhyncha</taxon>
        <taxon>Cercopoidea</taxon>
        <taxon>Clastopteridae</taxon>
        <taxon>Clastoptera</taxon>
    </lineage>
</organism>
<evidence type="ECO:0000313" key="2">
    <source>
        <dbReference type="EMBL" id="JAS15071.1"/>
    </source>
</evidence>
<proteinExistence type="predicted"/>
<feature type="chain" id="PRO_5008580517" evidence="1">
    <location>
        <begin position="19"/>
        <end position="400"/>
    </location>
</feature>
<keyword evidence="1" id="KW-0732">Signal</keyword>
<evidence type="ECO:0000256" key="1">
    <source>
        <dbReference type="SAM" id="SignalP"/>
    </source>
</evidence>
<dbReference type="EMBL" id="GEDC01022227">
    <property type="protein sequence ID" value="JAS15071.1"/>
    <property type="molecule type" value="Transcribed_RNA"/>
</dbReference>
<feature type="signal peptide" evidence="1">
    <location>
        <begin position="1"/>
        <end position="18"/>
    </location>
</feature>
<accession>A0A1B6CNY9</accession>
<sequence>MDLKLLILKSILILQINADFKKYISITNCQGNHCISKSINETTFDPDQILNTDSFLQTFYKLDKRNSIPIEIKNRRRKPKSNRKSLRDKYEIKIHQIANKNIQKGNEIEKKSKENYERLGKKNHYNLDSLGKMSDEEFNTLMALQLKLRNTAIGTFKSNILTWNTTATQTKKLINESIQDFKKMSDIFIEDIDSYSKDAEILITKECTTGSGKALTKSEELGKELTRLMYCTIERLWEVFNKRLVNAEKIRNDGVYLITEYALRINQDFKMVHTTDALANNYIIYVLKNVNELRVLIEKKFQSLVRNCFEHIKHIIYQNDKVKERLLTVYKELFQAIAQCNGNVQNIKKKIKDIKSHLLKSNAQKYKEAMEITTADTGSIVQQIHTKIAEVVEYNPHNGR</sequence>
<name>A0A1B6CNY9_9HEMI</name>
<dbReference type="AlphaFoldDB" id="A0A1B6CNY9"/>
<gene>
    <name evidence="2" type="ORF">g.15753</name>
</gene>